<feature type="region of interest" description="Disordered" evidence="1">
    <location>
        <begin position="1"/>
        <end position="21"/>
    </location>
</feature>
<dbReference type="KEGG" id="kdj:28971561"/>
<feature type="compositionally biased region" description="Polar residues" evidence="1">
    <location>
        <begin position="157"/>
        <end position="176"/>
    </location>
</feature>
<reference evidence="3" key="2">
    <citation type="submission" date="2013-07" db="EMBL/GenBank/DDBJ databases">
        <authorList>
            <consortium name="The Broad Institute Genome Sequencing Platform"/>
            <person name="Cuomo C."/>
            <person name="Litvintseva A."/>
            <person name="Chen Y."/>
            <person name="Heitman J."/>
            <person name="Sun S."/>
            <person name="Springer D."/>
            <person name="Dromer F."/>
            <person name="Young S.K."/>
            <person name="Zeng Q."/>
            <person name="Gargeya S."/>
            <person name="Fitzgerald M."/>
            <person name="Abouelleil A."/>
            <person name="Alvarado L."/>
            <person name="Berlin A.M."/>
            <person name="Chapman S.B."/>
            <person name="Dewar J."/>
            <person name="Goldberg J."/>
            <person name="Griggs A."/>
            <person name="Gujja S."/>
            <person name="Hansen M."/>
            <person name="Howarth C."/>
            <person name="Imamovic A."/>
            <person name="Larimer J."/>
            <person name="McCowan C."/>
            <person name="Murphy C."/>
            <person name="Pearson M."/>
            <person name="Priest M."/>
            <person name="Roberts A."/>
            <person name="Saif S."/>
            <person name="Shea T."/>
            <person name="Sykes S."/>
            <person name="Wortman J."/>
            <person name="Nusbaum C."/>
            <person name="Birren B."/>
        </authorList>
    </citation>
    <scope>NUCLEOTIDE SEQUENCE</scope>
    <source>
        <strain evidence="3">CBS 10117</strain>
    </source>
</reference>
<feature type="compositionally biased region" description="Acidic residues" evidence="1">
    <location>
        <begin position="272"/>
        <end position="297"/>
    </location>
</feature>
<feature type="compositionally biased region" description="Acidic residues" evidence="1">
    <location>
        <begin position="239"/>
        <end position="253"/>
    </location>
</feature>
<sequence>MQGRPSAAGPSNISSEYHPSLPPSIPLSSINTLIPRLTTTINDIDHLRNLIGAGYADGTLPSWDTLLQRYSLLLGRINALTNYISPAPNTQTQTASSSGSSSKPSIQARSHAQSQHLSEYLIHPLNPLPTSAPTNQDAALSPFAQETFLQAINTQLIPTSSAPEGTRSTSTSQSEKASGETHTHTHTIEQLKRLDEGELEGIQRRLKIRLNREGNKIHSIKREIERQKDEIDWTMRIGEDEEEEEEDDEEAEGDNQHVEARDSKERKAVAVAEDDEDDDDDLFGGDGDEEEEGEGQDEPMIIDVDAEQEPRQSASKDLKQPDTSEASKSKKDEKKAEWKLEDYIGFMDNGKLPISPSTG</sequence>
<feature type="compositionally biased region" description="Basic and acidic residues" evidence="1">
    <location>
        <begin position="254"/>
        <end position="268"/>
    </location>
</feature>
<dbReference type="EMBL" id="KI894036">
    <property type="protein sequence ID" value="OBR81949.1"/>
    <property type="molecule type" value="Genomic_DNA"/>
</dbReference>
<evidence type="ECO:0000313" key="4">
    <source>
        <dbReference type="Proteomes" id="UP000078595"/>
    </source>
</evidence>
<dbReference type="Proteomes" id="UP000078595">
    <property type="component" value="Chromosome 10"/>
</dbReference>
<feature type="region of interest" description="Disordered" evidence="1">
    <location>
        <begin position="157"/>
        <end position="192"/>
    </location>
</feature>
<gene>
    <name evidence="2" type="ORF">I303_07862</name>
    <name evidence="3" type="ORF">I303_107858</name>
</gene>
<keyword evidence="4" id="KW-1185">Reference proteome</keyword>
<feature type="compositionally biased region" description="Basic and acidic residues" evidence="1">
    <location>
        <begin position="177"/>
        <end position="192"/>
    </location>
</feature>
<reference evidence="2" key="1">
    <citation type="submission" date="2013-07" db="EMBL/GenBank/DDBJ databases">
        <title>The Genome Sequence of Cryptococcus dejecticola CBS10117.</title>
        <authorList>
            <consortium name="The Broad Institute Genome Sequencing Platform"/>
            <person name="Cuomo C."/>
            <person name="Litvintseva A."/>
            <person name="Chen Y."/>
            <person name="Heitman J."/>
            <person name="Sun S."/>
            <person name="Springer D."/>
            <person name="Dromer F."/>
            <person name="Young S.K."/>
            <person name="Zeng Q."/>
            <person name="Gargeya S."/>
            <person name="Fitzgerald M."/>
            <person name="Abouelleil A."/>
            <person name="Alvarado L."/>
            <person name="Berlin A.M."/>
            <person name="Chapman S.B."/>
            <person name="Dewar J."/>
            <person name="Goldberg J."/>
            <person name="Griggs A."/>
            <person name="Gujja S."/>
            <person name="Hansen M."/>
            <person name="Howarth C."/>
            <person name="Imamovic A."/>
            <person name="Larimer J."/>
            <person name="McCowan C."/>
            <person name="Murphy C."/>
            <person name="Pearson M."/>
            <person name="Priest M."/>
            <person name="Roberts A."/>
            <person name="Saif S."/>
            <person name="Shea T."/>
            <person name="Sykes S."/>
            <person name="Wortman J."/>
            <person name="Nusbaum C."/>
            <person name="Birren B."/>
        </authorList>
    </citation>
    <scope>NUCLEOTIDE SEQUENCE [LARGE SCALE GENOMIC DNA]</scope>
    <source>
        <strain evidence="2">CBS 10117</strain>
    </source>
</reference>
<accession>A0A1A5ZVW9</accession>
<evidence type="ECO:0000256" key="1">
    <source>
        <dbReference type="SAM" id="MobiDB-lite"/>
    </source>
</evidence>
<dbReference type="RefSeq" id="XP_018259791.1">
    <property type="nucleotide sequence ID" value="XM_018411123.1"/>
</dbReference>
<name>A0A1A5ZVW9_9TREE</name>
<feature type="compositionally biased region" description="Basic and acidic residues" evidence="1">
    <location>
        <begin position="308"/>
        <end position="336"/>
    </location>
</feature>
<evidence type="ECO:0000313" key="2">
    <source>
        <dbReference type="EMBL" id="OBR81949.1"/>
    </source>
</evidence>
<dbReference type="VEuPathDB" id="FungiDB:I303_07862"/>
<dbReference type="AlphaFoldDB" id="A0A1A5ZVW9"/>
<dbReference type="GeneID" id="28971561"/>
<protein>
    <submittedName>
        <fullName evidence="2">Uncharacterized protein</fullName>
    </submittedName>
</protein>
<proteinExistence type="predicted"/>
<feature type="compositionally biased region" description="Polar residues" evidence="1">
    <location>
        <begin position="86"/>
        <end position="95"/>
    </location>
</feature>
<reference evidence="3" key="3">
    <citation type="submission" date="2024-02" db="EMBL/GenBank/DDBJ databases">
        <title>Comparative genomics of Cryptococcus and Kwoniella reveals pathogenesis evolution and contrasting modes of karyotype evolution via chromosome fusion or intercentromeric recombination.</title>
        <authorList>
            <person name="Coelho M.A."/>
            <person name="David-Palma M."/>
            <person name="Shea T."/>
            <person name="Bowers K."/>
            <person name="McGinley-Smith S."/>
            <person name="Mohammad A.W."/>
            <person name="Gnirke A."/>
            <person name="Yurkov A.M."/>
            <person name="Nowrousian M."/>
            <person name="Sun S."/>
            <person name="Cuomo C.A."/>
            <person name="Heitman J."/>
        </authorList>
    </citation>
    <scope>NUCLEOTIDE SEQUENCE</scope>
    <source>
        <strain evidence="3">CBS 10117</strain>
    </source>
</reference>
<evidence type="ECO:0000313" key="3">
    <source>
        <dbReference type="EMBL" id="WWC65241.1"/>
    </source>
</evidence>
<feature type="compositionally biased region" description="Low complexity" evidence="1">
    <location>
        <begin position="96"/>
        <end position="105"/>
    </location>
</feature>
<feature type="region of interest" description="Disordered" evidence="1">
    <location>
        <begin position="86"/>
        <end position="114"/>
    </location>
</feature>
<feature type="region of interest" description="Disordered" evidence="1">
    <location>
        <begin position="233"/>
        <end position="336"/>
    </location>
</feature>
<dbReference type="OrthoDB" id="2575467at2759"/>
<organism evidence="2">
    <name type="scientific">Kwoniella dejecticola CBS 10117</name>
    <dbReference type="NCBI Taxonomy" id="1296121"/>
    <lineage>
        <taxon>Eukaryota</taxon>
        <taxon>Fungi</taxon>
        <taxon>Dikarya</taxon>
        <taxon>Basidiomycota</taxon>
        <taxon>Agaricomycotina</taxon>
        <taxon>Tremellomycetes</taxon>
        <taxon>Tremellales</taxon>
        <taxon>Cryptococcaceae</taxon>
        <taxon>Kwoniella</taxon>
    </lineage>
</organism>
<dbReference type="EMBL" id="CP144539">
    <property type="protein sequence ID" value="WWC65241.1"/>
    <property type="molecule type" value="Genomic_DNA"/>
</dbReference>